<evidence type="ECO:0000313" key="1">
    <source>
        <dbReference type="EMBL" id="JAD63055.1"/>
    </source>
</evidence>
<organism evidence="1">
    <name type="scientific">Arundo donax</name>
    <name type="common">Giant reed</name>
    <name type="synonym">Donax arundinaceus</name>
    <dbReference type="NCBI Taxonomy" id="35708"/>
    <lineage>
        <taxon>Eukaryota</taxon>
        <taxon>Viridiplantae</taxon>
        <taxon>Streptophyta</taxon>
        <taxon>Embryophyta</taxon>
        <taxon>Tracheophyta</taxon>
        <taxon>Spermatophyta</taxon>
        <taxon>Magnoliopsida</taxon>
        <taxon>Liliopsida</taxon>
        <taxon>Poales</taxon>
        <taxon>Poaceae</taxon>
        <taxon>PACMAD clade</taxon>
        <taxon>Arundinoideae</taxon>
        <taxon>Arundineae</taxon>
        <taxon>Arundo</taxon>
    </lineage>
</organism>
<reference evidence="1" key="2">
    <citation type="journal article" date="2015" name="Data Brief">
        <title>Shoot transcriptome of the giant reed, Arundo donax.</title>
        <authorList>
            <person name="Barrero R.A."/>
            <person name="Guerrero F.D."/>
            <person name="Moolhuijzen P."/>
            <person name="Goolsby J.A."/>
            <person name="Tidwell J."/>
            <person name="Bellgard S.E."/>
            <person name="Bellgard M.I."/>
        </authorList>
    </citation>
    <scope>NUCLEOTIDE SEQUENCE</scope>
    <source>
        <tissue evidence="1">Shoot tissue taken approximately 20 cm above the soil surface</tissue>
    </source>
</reference>
<proteinExistence type="predicted"/>
<sequence>MSSLGNFVISEVPV</sequence>
<dbReference type="EMBL" id="GBRH01234840">
    <property type="protein sequence ID" value="JAD63055.1"/>
    <property type="molecule type" value="Transcribed_RNA"/>
</dbReference>
<protein>
    <submittedName>
        <fullName evidence="1">Uncharacterized protein</fullName>
    </submittedName>
</protein>
<name>A0A0A9BP85_ARUDO</name>
<accession>A0A0A9BP85</accession>
<reference evidence="1" key="1">
    <citation type="submission" date="2014-09" db="EMBL/GenBank/DDBJ databases">
        <authorList>
            <person name="Magalhaes I.L.F."/>
            <person name="Oliveira U."/>
            <person name="Santos F.R."/>
            <person name="Vidigal T.H.D.A."/>
            <person name="Brescovit A.D."/>
            <person name="Santos A.J."/>
        </authorList>
    </citation>
    <scope>NUCLEOTIDE SEQUENCE</scope>
    <source>
        <tissue evidence="1">Shoot tissue taken approximately 20 cm above the soil surface</tissue>
    </source>
</reference>